<comment type="caution">
    <text evidence="14">The sequence shown here is derived from an EMBL/GenBank/DDBJ whole genome shotgun (WGS) entry which is preliminary data.</text>
</comment>
<gene>
    <name evidence="14" type="ORF">TrCOL_g12971</name>
</gene>
<reference evidence="15" key="1">
    <citation type="journal article" date="2023" name="Commun. Biol.">
        <title>Genome analysis of Parmales, the sister group of diatoms, reveals the evolutionary specialization of diatoms from phago-mixotrophs to photoautotrophs.</title>
        <authorList>
            <person name="Ban H."/>
            <person name="Sato S."/>
            <person name="Yoshikawa S."/>
            <person name="Yamada K."/>
            <person name="Nakamura Y."/>
            <person name="Ichinomiya M."/>
            <person name="Sato N."/>
            <person name="Blanc-Mathieu R."/>
            <person name="Endo H."/>
            <person name="Kuwata A."/>
            <person name="Ogata H."/>
        </authorList>
    </citation>
    <scope>NUCLEOTIDE SEQUENCE [LARGE SCALE GENOMIC DNA]</scope>
</reference>
<comment type="subcellular location">
    <subcellularLocation>
        <location evidence="2">Nucleus</location>
    </subcellularLocation>
</comment>
<sequence>MSGFDGEIDPHSLIAEDLREIYKLKRQERPHLSNKGTFGEDDENGENDSDNIWVKYDLPLWRSHELNGEAWEELKRRLLESVVLGNEVAIVEGGDVREKVRLHERENRPVLIRGLMESWSGYKTGSLTFRGLRNRFPQVPFRFSDTHGGMLDLETYGAYCLHPLQGMVDDSPLAVYDSEFGDDDMTSPLLQEYEVPTCFGEDLFHLAEEAEEEGTSNPPYRWILCGPPRSGTGLHIDPLMTSAWVALVEGLKMWCLFPRGTKGYKIGVRDGETGVQISSSIWFKDYFWKFLKGDLDERPHVVLQRPGETVYVPSGWYHLVLNLEHSTAVTHNYAEDNGAESNRVEEMWDVVKEEEKEFAVRWRKGLKEKRPDLEERLKKMTQRSNNDLMTDFDD</sequence>
<dbReference type="GO" id="GO:0005737">
    <property type="term" value="C:cytoplasm"/>
    <property type="evidence" value="ECO:0007669"/>
    <property type="project" value="TreeGrafter"/>
</dbReference>
<evidence type="ECO:0000313" key="15">
    <source>
        <dbReference type="Proteomes" id="UP001165065"/>
    </source>
</evidence>
<dbReference type="OrthoDB" id="424465at2759"/>
<evidence type="ECO:0000256" key="11">
    <source>
        <dbReference type="ARBA" id="ARBA00038068"/>
    </source>
</evidence>
<dbReference type="PANTHER" id="PTHR12480:SF32">
    <property type="entry name" value="BIFUNCTIONAL ARGININE DEMETHYLASE AND LYSYL-HYDROXYLASE JMJD6"/>
    <property type="match status" value="1"/>
</dbReference>
<feature type="region of interest" description="Disordered" evidence="12">
    <location>
        <begin position="374"/>
        <end position="394"/>
    </location>
</feature>
<evidence type="ECO:0000256" key="2">
    <source>
        <dbReference type="ARBA" id="ARBA00004123"/>
    </source>
</evidence>
<keyword evidence="8" id="KW-0805">Transcription regulation</keyword>
<evidence type="ECO:0000256" key="5">
    <source>
        <dbReference type="ARBA" id="ARBA00022964"/>
    </source>
</evidence>
<evidence type="ECO:0000256" key="1">
    <source>
        <dbReference type="ARBA" id="ARBA00001954"/>
    </source>
</evidence>
<dbReference type="Proteomes" id="UP001165065">
    <property type="component" value="Unassembled WGS sequence"/>
</dbReference>
<dbReference type="EMBL" id="BRYA01000261">
    <property type="protein sequence ID" value="GMI45708.1"/>
    <property type="molecule type" value="Genomic_DNA"/>
</dbReference>
<evidence type="ECO:0000256" key="3">
    <source>
        <dbReference type="ARBA" id="ARBA00022723"/>
    </source>
</evidence>
<dbReference type="PANTHER" id="PTHR12480">
    <property type="entry name" value="ARGININE DEMETHYLASE AND LYSYL-HYDROXYLASE JMJD"/>
    <property type="match status" value="1"/>
</dbReference>
<dbReference type="GO" id="GO:0046872">
    <property type="term" value="F:metal ion binding"/>
    <property type="evidence" value="ECO:0007669"/>
    <property type="project" value="UniProtKB-KW"/>
</dbReference>
<evidence type="ECO:0000256" key="4">
    <source>
        <dbReference type="ARBA" id="ARBA00022853"/>
    </source>
</evidence>
<name>A0A9W7GKI9_9STRA</name>
<evidence type="ECO:0000256" key="6">
    <source>
        <dbReference type="ARBA" id="ARBA00023002"/>
    </source>
</evidence>
<dbReference type="InterPro" id="IPR050910">
    <property type="entry name" value="JMJD6_ArgDemeth/LysHydrox"/>
</dbReference>
<keyword evidence="3" id="KW-0479">Metal-binding</keyword>
<evidence type="ECO:0000256" key="7">
    <source>
        <dbReference type="ARBA" id="ARBA00023004"/>
    </source>
</evidence>
<evidence type="ECO:0000256" key="10">
    <source>
        <dbReference type="ARBA" id="ARBA00023242"/>
    </source>
</evidence>
<keyword evidence="10" id="KW-0539">Nucleus</keyword>
<feature type="domain" description="JmjC" evidence="13">
    <location>
        <begin position="184"/>
        <end position="350"/>
    </location>
</feature>
<dbReference type="GO" id="GO:0005634">
    <property type="term" value="C:nucleus"/>
    <property type="evidence" value="ECO:0007669"/>
    <property type="project" value="UniProtKB-SubCell"/>
</dbReference>
<dbReference type="AlphaFoldDB" id="A0A9W7GKI9"/>
<dbReference type="Gene3D" id="2.60.120.650">
    <property type="entry name" value="Cupin"/>
    <property type="match status" value="1"/>
</dbReference>
<evidence type="ECO:0000256" key="12">
    <source>
        <dbReference type="SAM" id="MobiDB-lite"/>
    </source>
</evidence>
<keyword evidence="4" id="KW-0156">Chromatin regulator</keyword>
<dbReference type="SMART" id="SM00558">
    <property type="entry name" value="JmjC"/>
    <property type="match status" value="1"/>
</dbReference>
<comment type="cofactor">
    <cofactor evidence="1">
        <name>Fe(2+)</name>
        <dbReference type="ChEBI" id="CHEBI:29033"/>
    </cofactor>
</comment>
<dbReference type="GO" id="GO:0106140">
    <property type="term" value="F:P-TEFb complex binding"/>
    <property type="evidence" value="ECO:0007669"/>
    <property type="project" value="TreeGrafter"/>
</dbReference>
<keyword evidence="7" id="KW-0408">Iron</keyword>
<evidence type="ECO:0000256" key="9">
    <source>
        <dbReference type="ARBA" id="ARBA00023163"/>
    </source>
</evidence>
<dbReference type="InterPro" id="IPR003347">
    <property type="entry name" value="JmjC_dom"/>
</dbReference>
<keyword evidence="6" id="KW-0560">Oxidoreductase</keyword>
<dbReference type="PROSITE" id="PS51184">
    <property type="entry name" value="JMJC"/>
    <property type="match status" value="1"/>
</dbReference>
<evidence type="ECO:0000259" key="13">
    <source>
        <dbReference type="PROSITE" id="PS51184"/>
    </source>
</evidence>
<dbReference type="SUPFAM" id="SSF51197">
    <property type="entry name" value="Clavaminate synthase-like"/>
    <property type="match status" value="1"/>
</dbReference>
<comment type="similarity">
    <text evidence="11">Belongs to the JMJD6 family.</text>
</comment>
<organism evidence="14 15">
    <name type="scientific">Triparma columacea</name>
    <dbReference type="NCBI Taxonomy" id="722753"/>
    <lineage>
        <taxon>Eukaryota</taxon>
        <taxon>Sar</taxon>
        <taxon>Stramenopiles</taxon>
        <taxon>Ochrophyta</taxon>
        <taxon>Bolidophyceae</taxon>
        <taxon>Parmales</taxon>
        <taxon>Triparmaceae</taxon>
        <taxon>Triparma</taxon>
    </lineage>
</organism>
<dbReference type="GO" id="GO:0033749">
    <property type="term" value="F:histone H4R3 demethylase activity"/>
    <property type="evidence" value="ECO:0007669"/>
    <property type="project" value="TreeGrafter"/>
</dbReference>
<protein>
    <recommendedName>
        <fullName evidence="13">JmjC domain-containing protein</fullName>
    </recommendedName>
</protein>
<proteinExistence type="inferred from homology"/>
<dbReference type="Pfam" id="PF02373">
    <property type="entry name" value="JmjC"/>
    <property type="match status" value="1"/>
</dbReference>
<evidence type="ECO:0000313" key="14">
    <source>
        <dbReference type="EMBL" id="GMI45708.1"/>
    </source>
</evidence>
<accession>A0A9W7GKI9</accession>
<evidence type="ECO:0000256" key="8">
    <source>
        <dbReference type="ARBA" id="ARBA00023015"/>
    </source>
</evidence>
<keyword evidence="15" id="KW-1185">Reference proteome</keyword>
<keyword evidence="5" id="KW-0223">Dioxygenase</keyword>
<keyword evidence="9" id="KW-0804">Transcription</keyword>